<feature type="region of interest" description="Disordered" evidence="1">
    <location>
        <begin position="370"/>
        <end position="417"/>
    </location>
</feature>
<feature type="domain" description="T6SS Phospholipase effector Tle1-like catalytic" evidence="2">
    <location>
        <begin position="4"/>
        <end position="280"/>
    </location>
</feature>
<accession>F8P068</accession>
<feature type="region of interest" description="Disordered" evidence="1">
    <location>
        <begin position="20"/>
        <end position="55"/>
    </location>
</feature>
<dbReference type="OrthoDB" id="3057168at2759"/>
<dbReference type="GeneID" id="18815191"/>
<dbReference type="AlphaFoldDB" id="F8P068"/>
<organism>
    <name type="scientific">Serpula lacrymans var. lacrymans (strain S7.9)</name>
    <name type="common">Dry rot fungus</name>
    <dbReference type="NCBI Taxonomy" id="578457"/>
    <lineage>
        <taxon>Eukaryota</taxon>
        <taxon>Fungi</taxon>
        <taxon>Dikarya</taxon>
        <taxon>Basidiomycota</taxon>
        <taxon>Agaricomycotina</taxon>
        <taxon>Agaricomycetes</taxon>
        <taxon>Agaricomycetidae</taxon>
        <taxon>Boletales</taxon>
        <taxon>Coniophorineae</taxon>
        <taxon>Serpulaceae</taxon>
        <taxon>Serpula</taxon>
    </lineage>
</organism>
<dbReference type="PANTHER" id="PTHR33840">
    <property type="match status" value="1"/>
</dbReference>
<dbReference type="Pfam" id="PF09994">
    <property type="entry name" value="T6SS_Tle1-like_cat"/>
    <property type="match status" value="1"/>
</dbReference>
<evidence type="ECO:0000256" key="1">
    <source>
        <dbReference type="SAM" id="MobiDB-lite"/>
    </source>
</evidence>
<dbReference type="RefSeq" id="XP_007319897.1">
    <property type="nucleotide sequence ID" value="XM_007319835.1"/>
</dbReference>
<protein>
    <recommendedName>
        <fullName evidence="2">T6SS Phospholipase effector Tle1-like catalytic domain-containing protein</fullName>
    </recommendedName>
</protein>
<name>F8P068_SERL9</name>
<feature type="compositionally biased region" description="Basic and acidic residues" evidence="1">
    <location>
        <begin position="382"/>
        <end position="396"/>
    </location>
</feature>
<evidence type="ECO:0000313" key="3">
    <source>
        <dbReference type="EMBL" id="EGO24135.1"/>
    </source>
</evidence>
<dbReference type="Proteomes" id="UP000008064">
    <property type="component" value="Unassembled WGS sequence"/>
</dbReference>
<feature type="compositionally biased region" description="Basic and acidic residues" evidence="1">
    <location>
        <begin position="29"/>
        <end position="43"/>
    </location>
</feature>
<sequence>MAPKRLLIFCDGTGMDGNLSESKSMAQAKADDANTLLDEKEPGAPRGGSSDPQNASNVLRLSRAVKLYSSEHKQQIVFYQSGVGSEAGFDGDPVIESKITQATGIAVASKIRDAYAFIAQNFEVEDEIYIFGFSRGAYAARKLAGLIDRIGLLETKQLGHFFTIWRQLVDHKDPIIPPGTRTTRIRCVGVWDTVGSVLNEINALNIEDGSLPASIDVALHAVSMQENRQKFLPTLWKVPKAGLRPGQILKEVWFPGAHSDVGGGYKPHELADIAVFWMAGEIQSFVDLDLPFLQSSKQQDPEPWGKSQPHNAYEETPWGEQFVIGHETRLESQQLAKDSKYHQSIQYGPNNLVKPKYMVTLDELKKAFGPDFQPDYPALNDFEQKAKNEWSRKARMPDGSPPNDQQPVFENPGDLFG</sequence>
<dbReference type="InterPro" id="IPR018712">
    <property type="entry name" value="Tle1-like_cat"/>
</dbReference>
<proteinExistence type="predicted"/>
<gene>
    <name evidence="3" type="ORF">SERLADRAFT_439440</name>
</gene>
<evidence type="ECO:0000259" key="2">
    <source>
        <dbReference type="Pfam" id="PF09994"/>
    </source>
</evidence>
<dbReference type="EMBL" id="GL945435">
    <property type="protein sequence ID" value="EGO24135.1"/>
    <property type="molecule type" value="Genomic_DNA"/>
</dbReference>
<dbReference type="HOGENOM" id="CLU_005049_3_0_1"/>
<dbReference type="KEGG" id="sla:SERLADRAFT_439440"/>
<reference evidence="3" key="1">
    <citation type="submission" date="2011-04" db="EMBL/GenBank/DDBJ databases">
        <title>Evolution of plant cell wall degrading machinery underlies the functional diversity of forest fungi.</title>
        <authorList>
            <consortium name="US DOE Joint Genome Institute (JGI-PGF)"/>
            <person name="Eastwood D.C."/>
            <person name="Floudas D."/>
            <person name="Binder M."/>
            <person name="Majcherczyk A."/>
            <person name="Schneider P."/>
            <person name="Aerts A."/>
            <person name="Asiegbu F.O."/>
            <person name="Baker S.E."/>
            <person name="Barry K."/>
            <person name="Bendiksby M."/>
            <person name="Blumentritt M."/>
            <person name="Coutinho P.M."/>
            <person name="Cullen D."/>
            <person name="Cullen D."/>
            <person name="Gathman A."/>
            <person name="Goodell B."/>
            <person name="Henrissat B."/>
            <person name="Ihrmark K."/>
            <person name="Kauserud H."/>
            <person name="Kohler A."/>
            <person name="LaButti K."/>
            <person name="Lapidus A."/>
            <person name="Lavin J.L."/>
            <person name="Lee Y.-H."/>
            <person name="Lindquist E."/>
            <person name="Lilly W."/>
            <person name="Lucas S."/>
            <person name="Morin E."/>
            <person name="Murat C."/>
            <person name="Oguiza J.A."/>
            <person name="Park J."/>
            <person name="Pisabarro A.G."/>
            <person name="Riley R."/>
            <person name="Rosling A."/>
            <person name="Salamov A."/>
            <person name="Schmidt O."/>
            <person name="Schmutz J."/>
            <person name="Skrede I."/>
            <person name="Stenlid J."/>
            <person name="Wiebenga A."/>
            <person name="Xie X."/>
            <person name="Kues U."/>
            <person name="Hibbett D.S."/>
            <person name="Hoffmeister D."/>
            <person name="Hogberg N."/>
            <person name="Martin F."/>
            <person name="Grigoriev I.V."/>
            <person name="Watkinson S.C."/>
        </authorList>
    </citation>
    <scope>NUCLEOTIDE SEQUENCE</scope>
    <source>
        <strain evidence="3">S7.9</strain>
    </source>
</reference>
<dbReference type="PANTHER" id="PTHR33840:SF1">
    <property type="entry name" value="TLE1 PHOSPHOLIPASE DOMAIN-CONTAINING PROTEIN"/>
    <property type="match status" value="1"/>
</dbReference>